<dbReference type="InterPro" id="IPR043519">
    <property type="entry name" value="NT_sf"/>
</dbReference>
<evidence type="ECO:0000313" key="1">
    <source>
        <dbReference type="EMBL" id="KIL70507.1"/>
    </source>
</evidence>
<dbReference type="EMBL" id="KN818224">
    <property type="protein sequence ID" value="KIL70507.1"/>
    <property type="molecule type" value="Genomic_DNA"/>
</dbReference>
<organism evidence="1 2">
    <name type="scientific">Amanita muscaria (strain Koide BX008)</name>
    <dbReference type="NCBI Taxonomy" id="946122"/>
    <lineage>
        <taxon>Eukaryota</taxon>
        <taxon>Fungi</taxon>
        <taxon>Dikarya</taxon>
        <taxon>Basidiomycota</taxon>
        <taxon>Agaricomycotina</taxon>
        <taxon>Agaricomycetes</taxon>
        <taxon>Agaricomycetidae</taxon>
        <taxon>Agaricales</taxon>
        <taxon>Pluteineae</taxon>
        <taxon>Amanitaceae</taxon>
        <taxon>Amanita</taxon>
    </lineage>
</organism>
<dbReference type="Proteomes" id="UP000054549">
    <property type="component" value="Unassembled WGS sequence"/>
</dbReference>
<dbReference type="AlphaFoldDB" id="A0A0C2X860"/>
<dbReference type="InParanoid" id="A0A0C2X860"/>
<gene>
    <name evidence="1" type="ORF">M378DRAFT_195524</name>
</gene>
<dbReference type="HOGENOM" id="CLU_1022961_0_0_1"/>
<name>A0A0C2X860_AMAMK</name>
<accession>A0A0C2X860</accession>
<sequence length="272" mass="30662">MSITNNNNEVPATERESKLHLKDVNNSAELMISIARLFDAHSIPYIVWGTSCLSFHGVPTVIMDVAFVIPGMSFDQAVSSLSFYHTSVNHCDCHNGLAGKTGLHYASNSTTTLPRSHFIYGPCPDVLIELWRHSDVMWNVDLGNASADVVWGSPAREFYRKRKGAEPHFYLDAINVTDNYPVRFLSASCMREVGLLLSIRDVSIPTSISTWLNYVLYAILYIDDEKLASGFRDDLLQVTYDKWLAKMTTYAPFRAARPLLFPDFRSDRICPP</sequence>
<reference evidence="1 2" key="1">
    <citation type="submission" date="2014-04" db="EMBL/GenBank/DDBJ databases">
        <title>Evolutionary Origins and Diversification of the Mycorrhizal Mutualists.</title>
        <authorList>
            <consortium name="DOE Joint Genome Institute"/>
            <consortium name="Mycorrhizal Genomics Consortium"/>
            <person name="Kohler A."/>
            <person name="Kuo A."/>
            <person name="Nagy L.G."/>
            <person name="Floudas D."/>
            <person name="Copeland A."/>
            <person name="Barry K.W."/>
            <person name="Cichocki N."/>
            <person name="Veneault-Fourrey C."/>
            <person name="LaButti K."/>
            <person name="Lindquist E.A."/>
            <person name="Lipzen A."/>
            <person name="Lundell T."/>
            <person name="Morin E."/>
            <person name="Murat C."/>
            <person name="Riley R."/>
            <person name="Ohm R."/>
            <person name="Sun H."/>
            <person name="Tunlid A."/>
            <person name="Henrissat B."/>
            <person name="Grigoriev I.V."/>
            <person name="Hibbett D.S."/>
            <person name="Martin F."/>
        </authorList>
    </citation>
    <scope>NUCLEOTIDE SEQUENCE [LARGE SCALE GENOMIC DNA]</scope>
    <source>
        <strain evidence="1 2">Koide BX008</strain>
    </source>
</reference>
<dbReference type="SUPFAM" id="SSF81301">
    <property type="entry name" value="Nucleotidyltransferase"/>
    <property type="match status" value="1"/>
</dbReference>
<dbReference type="OrthoDB" id="4499271at2759"/>
<protein>
    <submittedName>
        <fullName evidence="1">Uncharacterized protein</fullName>
    </submittedName>
</protein>
<proteinExistence type="predicted"/>
<evidence type="ECO:0000313" key="2">
    <source>
        <dbReference type="Proteomes" id="UP000054549"/>
    </source>
</evidence>
<keyword evidence="2" id="KW-1185">Reference proteome</keyword>